<organism evidence="5 6">
    <name type="scientific">Sistotremastrum suecicum HHB10207 ss-3</name>
    <dbReference type="NCBI Taxonomy" id="1314776"/>
    <lineage>
        <taxon>Eukaryota</taxon>
        <taxon>Fungi</taxon>
        <taxon>Dikarya</taxon>
        <taxon>Basidiomycota</taxon>
        <taxon>Agaricomycotina</taxon>
        <taxon>Agaricomycetes</taxon>
        <taxon>Sistotremastrales</taxon>
        <taxon>Sistotremastraceae</taxon>
        <taxon>Sistotremastrum</taxon>
    </lineage>
</organism>
<dbReference type="Pfam" id="PF00226">
    <property type="entry name" value="DnaJ"/>
    <property type="match status" value="1"/>
</dbReference>
<dbReference type="GO" id="GO:0051787">
    <property type="term" value="F:misfolded protein binding"/>
    <property type="evidence" value="ECO:0007669"/>
    <property type="project" value="TreeGrafter"/>
</dbReference>
<evidence type="ECO:0000256" key="2">
    <source>
        <dbReference type="SAM" id="MobiDB-lite"/>
    </source>
</evidence>
<feature type="domain" description="J" evidence="4">
    <location>
        <begin position="83"/>
        <end position="146"/>
    </location>
</feature>
<sequence length="386" mass="43451">MFGVTANPGASAIIRLLCWQLLPTFATRQCLAIFHSFLRYIGREPPAPGTPQYAIHWRWTHAAVITAYLFYSFEDASSLLPPNYYELLGVSPNANDDELKAAFRRFARRNHPDHVGRDGEELFIAVRDAYEALKDPLKRYAYDRFGKDALNWKLATRTDYMWTGQQQAAMFYGGSLIFLLVVDFFQRSPSSFWRYLLLASAQAFELRLTTRSRGFYPLSFFFPGRVTYQHVLLLHQVYISMSLAITHILPDIFPPGAADNASVTNALLNRTAVFSQNISDATTRLLQETMLAFKSDQNSTEKVLADQKTVDDLADSLVDLIIDSSLRSHPGIRAIYESAIRESSSNRQPHTNGSIAQPQVLDKVQTPPPSPPRSPAPIPKDDSVTV</sequence>
<dbReference type="SUPFAM" id="SSF46565">
    <property type="entry name" value="Chaperone J-domain"/>
    <property type="match status" value="1"/>
</dbReference>
<feature type="compositionally biased region" description="Polar residues" evidence="2">
    <location>
        <begin position="341"/>
        <end position="357"/>
    </location>
</feature>
<feature type="signal peptide" evidence="3">
    <location>
        <begin position="1"/>
        <end position="32"/>
    </location>
</feature>
<dbReference type="EMBL" id="KV428109">
    <property type="protein sequence ID" value="KZT36378.1"/>
    <property type="molecule type" value="Genomic_DNA"/>
</dbReference>
<evidence type="ECO:0000313" key="5">
    <source>
        <dbReference type="EMBL" id="KZT36378.1"/>
    </source>
</evidence>
<feature type="compositionally biased region" description="Pro residues" evidence="2">
    <location>
        <begin position="366"/>
        <end position="378"/>
    </location>
</feature>
<dbReference type="PROSITE" id="PS50076">
    <property type="entry name" value="DNAJ_2"/>
    <property type="match status" value="1"/>
</dbReference>
<dbReference type="OrthoDB" id="10250354at2759"/>
<keyword evidence="1" id="KW-0143">Chaperone</keyword>
<dbReference type="PANTHER" id="PTHR44360">
    <property type="entry name" value="DNAJ HOMOLOG SUBFAMILY B MEMBER 9"/>
    <property type="match status" value="1"/>
</dbReference>
<dbReference type="InterPro" id="IPR051948">
    <property type="entry name" value="Hsp70_co-chaperone_J-domain"/>
</dbReference>
<name>A0A166BHC3_9AGAM</name>
<dbReference type="GO" id="GO:0005783">
    <property type="term" value="C:endoplasmic reticulum"/>
    <property type="evidence" value="ECO:0007669"/>
    <property type="project" value="TreeGrafter"/>
</dbReference>
<protein>
    <submittedName>
        <fullName evidence="5">DnaJ-domain-containing protein</fullName>
    </submittedName>
</protein>
<reference evidence="5 6" key="1">
    <citation type="journal article" date="2016" name="Mol. Biol. Evol.">
        <title>Comparative Genomics of Early-Diverging Mushroom-Forming Fungi Provides Insights into the Origins of Lignocellulose Decay Capabilities.</title>
        <authorList>
            <person name="Nagy L.G."/>
            <person name="Riley R."/>
            <person name="Tritt A."/>
            <person name="Adam C."/>
            <person name="Daum C."/>
            <person name="Floudas D."/>
            <person name="Sun H."/>
            <person name="Yadav J.S."/>
            <person name="Pangilinan J."/>
            <person name="Larsson K.H."/>
            <person name="Matsuura K."/>
            <person name="Barry K."/>
            <person name="Labutti K."/>
            <person name="Kuo R."/>
            <person name="Ohm R.A."/>
            <person name="Bhattacharya S.S."/>
            <person name="Shirouzu T."/>
            <person name="Yoshinaga Y."/>
            <person name="Martin F.M."/>
            <person name="Grigoriev I.V."/>
            <person name="Hibbett D.S."/>
        </authorList>
    </citation>
    <scope>NUCLEOTIDE SEQUENCE [LARGE SCALE GENOMIC DNA]</scope>
    <source>
        <strain evidence="5 6">HHB10207 ss-3</strain>
    </source>
</reference>
<gene>
    <name evidence="5" type="ORF">SISSUDRAFT_1063712</name>
</gene>
<dbReference type="GO" id="GO:0036503">
    <property type="term" value="P:ERAD pathway"/>
    <property type="evidence" value="ECO:0007669"/>
    <property type="project" value="TreeGrafter"/>
</dbReference>
<dbReference type="PRINTS" id="PR00625">
    <property type="entry name" value="JDOMAIN"/>
</dbReference>
<dbReference type="STRING" id="1314776.A0A166BHC3"/>
<evidence type="ECO:0000256" key="3">
    <source>
        <dbReference type="SAM" id="SignalP"/>
    </source>
</evidence>
<dbReference type="PROSITE" id="PS00636">
    <property type="entry name" value="DNAJ_1"/>
    <property type="match status" value="1"/>
</dbReference>
<dbReference type="GO" id="GO:0051087">
    <property type="term" value="F:protein-folding chaperone binding"/>
    <property type="evidence" value="ECO:0007669"/>
    <property type="project" value="TreeGrafter"/>
</dbReference>
<dbReference type="InterPro" id="IPR018253">
    <property type="entry name" value="DnaJ_domain_CS"/>
</dbReference>
<dbReference type="InterPro" id="IPR001623">
    <property type="entry name" value="DnaJ_domain"/>
</dbReference>
<dbReference type="SMART" id="SM00271">
    <property type="entry name" value="DnaJ"/>
    <property type="match status" value="1"/>
</dbReference>
<feature type="chain" id="PRO_5007871191" evidence="3">
    <location>
        <begin position="33"/>
        <end position="386"/>
    </location>
</feature>
<dbReference type="PANTHER" id="PTHR44360:SF1">
    <property type="entry name" value="DNAJ HOMOLOG SUBFAMILY B MEMBER 9"/>
    <property type="match status" value="1"/>
</dbReference>
<feature type="region of interest" description="Disordered" evidence="2">
    <location>
        <begin position="341"/>
        <end position="386"/>
    </location>
</feature>
<evidence type="ECO:0000313" key="6">
    <source>
        <dbReference type="Proteomes" id="UP000076798"/>
    </source>
</evidence>
<dbReference type="InterPro" id="IPR036869">
    <property type="entry name" value="J_dom_sf"/>
</dbReference>
<keyword evidence="3" id="KW-0732">Signal</keyword>
<dbReference type="CDD" id="cd06257">
    <property type="entry name" value="DnaJ"/>
    <property type="match status" value="1"/>
</dbReference>
<dbReference type="AlphaFoldDB" id="A0A166BHC3"/>
<keyword evidence="6" id="KW-1185">Reference proteome</keyword>
<dbReference type="Proteomes" id="UP000076798">
    <property type="component" value="Unassembled WGS sequence"/>
</dbReference>
<evidence type="ECO:0000256" key="1">
    <source>
        <dbReference type="ARBA" id="ARBA00023186"/>
    </source>
</evidence>
<evidence type="ECO:0000259" key="4">
    <source>
        <dbReference type="PROSITE" id="PS50076"/>
    </source>
</evidence>
<accession>A0A166BHC3</accession>
<dbReference type="Gene3D" id="1.10.287.110">
    <property type="entry name" value="DnaJ domain"/>
    <property type="match status" value="1"/>
</dbReference>
<proteinExistence type="predicted"/>